<evidence type="ECO:0000313" key="7">
    <source>
        <dbReference type="EMBL" id="MBB3661948.1"/>
    </source>
</evidence>
<comment type="similarity">
    <text evidence="2">Belongs to the bacterial solute-binding protein 8 family.</text>
</comment>
<dbReference type="InterPro" id="IPR051313">
    <property type="entry name" value="Bact_iron-sidero_bind"/>
</dbReference>
<sequence>MSLLRSRLAKGVVTTAALALTVGISGCGAAGGEQTEGPTRQFEADNGTVEIPQDPKRVVATGYAVPTLIEANAPLVGISSWERGEPLMSDEDLKTYKDLPRVAGETAAETNYDAIAEQDPDLIVIGVPKPIFGEIDAERLESIAPVVAVGPEVPSAWREVSQKQADAAGALEKFDEVKNAYESKADELKQKYADVLPDLELAHVGGYGEVENGNFQREFDGSWGTNIANDIGAKYYGEVEEKGKGSRAVSEYPSLEELPSAMREADAITYTVDADGSAPQPVKYAMDSNLWKNLPAVKKDMTFPIKYTEAATYGQAQQTLEGLDETFAPLLKK</sequence>
<organism evidence="7 8">
    <name type="scientific">Prauserella sediminis</name>
    <dbReference type="NCBI Taxonomy" id="577680"/>
    <lineage>
        <taxon>Bacteria</taxon>
        <taxon>Bacillati</taxon>
        <taxon>Actinomycetota</taxon>
        <taxon>Actinomycetes</taxon>
        <taxon>Pseudonocardiales</taxon>
        <taxon>Pseudonocardiaceae</taxon>
        <taxon>Prauserella</taxon>
        <taxon>Prauserella salsuginis group</taxon>
    </lineage>
</organism>
<evidence type="ECO:0000256" key="1">
    <source>
        <dbReference type="ARBA" id="ARBA00004196"/>
    </source>
</evidence>
<dbReference type="PROSITE" id="PS51257">
    <property type="entry name" value="PROKAR_LIPOPROTEIN"/>
    <property type="match status" value="1"/>
</dbReference>
<evidence type="ECO:0000313" key="8">
    <source>
        <dbReference type="Proteomes" id="UP000564573"/>
    </source>
</evidence>
<dbReference type="PANTHER" id="PTHR30532:SF1">
    <property type="entry name" value="IRON(3+)-HYDROXAMATE-BINDING PROTEIN FHUD"/>
    <property type="match status" value="1"/>
</dbReference>
<keyword evidence="8" id="KW-1185">Reference proteome</keyword>
<dbReference type="Gene3D" id="3.40.50.1980">
    <property type="entry name" value="Nitrogenase molybdenum iron protein domain"/>
    <property type="match status" value="2"/>
</dbReference>
<dbReference type="Proteomes" id="UP000564573">
    <property type="component" value="Unassembled WGS sequence"/>
</dbReference>
<dbReference type="PROSITE" id="PS50983">
    <property type="entry name" value="FE_B12_PBP"/>
    <property type="match status" value="1"/>
</dbReference>
<dbReference type="GO" id="GO:0030288">
    <property type="term" value="C:outer membrane-bounded periplasmic space"/>
    <property type="evidence" value="ECO:0007669"/>
    <property type="project" value="TreeGrafter"/>
</dbReference>
<dbReference type="PANTHER" id="PTHR30532">
    <property type="entry name" value="IRON III DICITRATE-BINDING PERIPLASMIC PROTEIN"/>
    <property type="match status" value="1"/>
</dbReference>
<dbReference type="InterPro" id="IPR002491">
    <property type="entry name" value="ABC_transptr_periplasmic_BD"/>
</dbReference>
<dbReference type="RefSeq" id="WP_183779332.1">
    <property type="nucleotide sequence ID" value="NZ_JACIBS010000001.1"/>
</dbReference>
<feature type="domain" description="Fe/B12 periplasmic-binding" evidence="6">
    <location>
        <begin position="57"/>
        <end position="333"/>
    </location>
</feature>
<feature type="chain" id="PRO_5032934375" evidence="5">
    <location>
        <begin position="30"/>
        <end position="333"/>
    </location>
</feature>
<accession>A0A839XMG3</accession>
<dbReference type="Pfam" id="PF01497">
    <property type="entry name" value="Peripla_BP_2"/>
    <property type="match status" value="1"/>
</dbReference>
<keyword evidence="4 5" id="KW-0732">Signal</keyword>
<name>A0A839XMG3_9PSEU</name>
<dbReference type="AlphaFoldDB" id="A0A839XMG3"/>
<keyword evidence="3" id="KW-0813">Transport</keyword>
<proteinExistence type="inferred from homology"/>
<evidence type="ECO:0000259" key="6">
    <source>
        <dbReference type="PROSITE" id="PS50983"/>
    </source>
</evidence>
<evidence type="ECO:0000256" key="3">
    <source>
        <dbReference type="ARBA" id="ARBA00022448"/>
    </source>
</evidence>
<protein>
    <submittedName>
        <fullName evidence="7">Iron complex transport system substrate-binding protein</fullName>
    </submittedName>
</protein>
<evidence type="ECO:0000256" key="4">
    <source>
        <dbReference type="ARBA" id="ARBA00022729"/>
    </source>
</evidence>
<dbReference type="EMBL" id="JACIBS010000001">
    <property type="protein sequence ID" value="MBB3661948.1"/>
    <property type="molecule type" value="Genomic_DNA"/>
</dbReference>
<evidence type="ECO:0000256" key="2">
    <source>
        <dbReference type="ARBA" id="ARBA00008814"/>
    </source>
</evidence>
<dbReference type="SUPFAM" id="SSF53807">
    <property type="entry name" value="Helical backbone' metal receptor"/>
    <property type="match status" value="1"/>
</dbReference>
<comment type="subcellular location">
    <subcellularLocation>
        <location evidence="1">Cell envelope</location>
    </subcellularLocation>
</comment>
<reference evidence="7 8" key="1">
    <citation type="submission" date="2020-08" db="EMBL/GenBank/DDBJ databases">
        <title>Sequencing the genomes of 1000 actinobacteria strains.</title>
        <authorList>
            <person name="Klenk H.-P."/>
        </authorList>
    </citation>
    <scope>NUCLEOTIDE SEQUENCE [LARGE SCALE GENOMIC DNA]</scope>
    <source>
        <strain evidence="7 8">DSM 45267</strain>
    </source>
</reference>
<dbReference type="GO" id="GO:1901678">
    <property type="term" value="P:iron coordination entity transport"/>
    <property type="evidence" value="ECO:0007669"/>
    <property type="project" value="UniProtKB-ARBA"/>
</dbReference>
<feature type="signal peptide" evidence="5">
    <location>
        <begin position="1"/>
        <end position="29"/>
    </location>
</feature>
<gene>
    <name evidence="7" type="ORF">FB384_000852</name>
</gene>
<comment type="caution">
    <text evidence="7">The sequence shown here is derived from an EMBL/GenBank/DDBJ whole genome shotgun (WGS) entry which is preliminary data.</text>
</comment>
<evidence type="ECO:0000256" key="5">
    <source>
        <dbReference type="SAM" id="SignalP"/>
    </source>
</evidence>